<dbReference type="OrthoDB" id="9779858at2"/>
<gene>
    <name evidence="3" type="ORF">SMC7_03550</name>
</gene>
<dbReference type="InterPro" id="IPR052705">
    <property type="entry name" value="Gliding_Motility_GTPase"/>
</dbReference>
<dbReference type="PANTHER" id="PTHR42708">
    <property type="entry name" value="ATP/GTP-BINDING PROTEIN-RELATED"/>
    <property type="match status" value="1"/>
</dbReference>
<dbReference type="RefSeq" id="WP_119088991.1">
    <property type="nucleotide sequence ID" value="NZ_QXIS01000020.1"/>
</dbReference>
<dbReference type="PANTHER" id="PTHR42708:SF1">
    <property type="entry name" value="GLIDING MOTILITY PROTEIN MGLA"/>
    <property type="match status" value="1"/>
</dbReference>
<keyword evidence="1" id="KW-0547">Nucleotide-binding</keyword>
<name>A0A398CUB7_9BACT</name>
<comment type="caution">
    <text evidence="3">The sequence shown here is derived from an EMBL/GenBank/DDBJ whole genome shotgun (WGS) entry which is preliminary data.</text>
</comment>
<keyword evidence="2" id="KW-0342">GTP-binding</keyword>
<dbReference type="Gene3D" id="3.40.50.300">
    <property type="entry name" value="P-loop containing nucleotide triphosphate hydrolases"/>
    <property type="match status" value="1"/>
</dbReference>
<dbReference type="InterPro" id="IPR006689">
    <property type="entry name" value="Small_GTPase_ARF/SAR"/>
</dbReference>
<dbReference type="InterPro" id="IPR027417">
    <property type="entry name" value="P-loop_NTPase"/>
</dbReference>
<accession>A0A398CUB7</accession>
<keyword evidence="4" id="KW-1185">Reference proteome</keyword>
<dbReference type="Proteomes" id="UP000266328">
    <property type="component" value="Unassembled WGS sequence"/>
</dbReference>
<dbReference type="EMBL" id="QXIS01000020">
    <property type="protein sequence ID" value="RIE06215.1"/>
    <property type="molecule type" value="Genomic_DNA"/>
</dbReference>
<dbReference type="AlphaFoldDB" id="A0A398CUB7"/>
<dbReference type="SUPFAM" id="SSF52540">
    <property type="entry name" value="P-loop containing nucleoside triphosphate hydrolases"/>
    <property type="match status" value="1"/>
</dbReference>
<reference evidence="3 4" key="1">
    <citation type="submission" date="2018-09" db="EMBL/GenBank/DDBJ databases">
        <title>Discovery and Ecogenomic Context for Candidatus Cryosericales, a Global Caldiserica Order Active in Thawing Permafrost.</title>
        <authorList>
            <person name="Martinez M.A."/>
            <person name="Woodcroft B.J."/>
            <person name="Ignacio Espinoza J.C."/>
            <person name="Zayed A."/>
            <person name="Singleton C.M."/>
            <person name="Boyd J."/>
            <person name="Li Y.-F."/>
            <person name="Purvine S."/>
            <person name="Maughan H."/>
            <person name="Hodgkins S.B."/>
            <person name="Anderson D."/>
            <person name="Sederholm M."/>
            <person name="Temperton B."/>
            <person name="Saleska S.R."/>
            <person name="Tyson G.W."/>
            <person name="Rich V.I."/>
        </authorList>
    </citation>
    <scope>NUCLEOTIDE SEQUENCE [LARGE SCALE GENOMIC DNA]</scope>
    <source>
        <strain evidence="3 4">SMC7</strain>
    </source>
</reference>
<protein>
    <submittedName>
        <fullName evidence="3">Gliding-motility protein MglA</fullName>
    </submittedName>
</protein>
<sequence>MSLIDFSKSEITFKVVYYGPAMSGKTTNLSWIFRTIPEKVKGQFTSIATETERTLFFDFLPVELGTVKGFKIRLSLYTVPGQELYKLTRKSVLKSVDGIVFVADSNRDRREDNIKNLADMFKNLEDYELPDTPIIYQLNKRDTPAIMSVGELVDDLQLKGKAVYLGIASSGVSVMECLKGITHQVVSKI</sequence>
<evidence type="ECO:0000256" key="1">
    <source>
        <dbReference type="ARBA" id="ARBA00022741"/>
    </source>
</evidence>
<proteinExistence type="predicted"/>
<evidence type="ECO:0000313" key="3">
    <source>
        <dbReference type="EMBL" id="RIE06215.1"/>
    </source>
</evidence>
<evidence type="ECO:0000256" key="2">
    <source>
        <dbReference type="ARBA" id="ARBA00023134"/>
    </source>
</evidence>
<organism evidence="3 4">
    <name type="scientific">Candidatus Cryosericum terrychapinii</name>
    <dbReference type="NCBI Taxonomy" id="2290919"/>
    <lineage>
        <taxon>Bacteria</taxon>
        <taxon>Pseudomonadati</taxon>
        <taxon>Caldisericota/Cryosericota group</taxon>
        <taxon>Candidatus Cryosericota</taxon>
        <taxon>Candidatus Cryosericia</taxon>
        <taxon>Candidatus Cryosericales</taxon>
        <taxon>Candidatus Cryosericaceae</taxon>
        <taxon>Candidatus Cryosericum</taxon>
    </lineage>
</organism>
<dbReference type="GO" id="GO:0005525">
    <property type="term" value="F:GTP binding"/>
    <property type="evidence" value="ECO:0007669"/>
    <property type="project" value="UniProtKB-KW"/>
</dbReference>
<evidence type="ECO:0000313" key="4">
    <source>
        <dbReference type="Proteomes" id="UP000266328"/>
    </source>
</evidence>
<dbReference type="GO" id="GO:0003924">
    <property type="term" value="F:GTPase activity"/>
    <property type="evidence" value="ECO:0007669"/>
    <property type="project" value="InterPro"/>
</dbReference>
<dbReference type="Pfam" id="PF00025">
    <property type="entry name" value="Arf"/>
    <property type="match status" value="1"/>
</dbReference>